<dbReference type="OrthoDB" id="5637at2"/>
<proteinExistence type="predicted"/>
<sequence length="404" mass="43916">MYKKILIAGCVLMSMGMLYGVNPTTGKSYASEQTTFTKPTTTKTKTVPMVSLSKYIKGVKSETKANAALEKLIIDHYDIPDEYLDLTTYYYNYVDLNADGKKEIFVIVSGPYTSGTGGDCALWISQSGKKLAIKQEFTLMNAPIIISNHKTNGVHDLVVPYYGKENQKQYKVLTSGKKGYTRVSDSKTIKSLTGTKGKAIIANDILKEVKNGKSGISLHSSKETPNTKEVDMVALPAGIKGMKASTTANASLEKLIAKEYDIPDDSLNQTTYYYNYVDLNDDGKDEIFVMINGPYTSGTGGNSALLVSESNGELHIIQRFTLINGPVIISDHKTNDVHDLIVPNYGGGAKSQYKVLTSTGASYTTVNDAKSIDTLDGVKGKAIIANDIVKEIENGQSGLTLQKR</sequence>
<keyword evidence="3" id="KW-1185">Reference proteome</keyword>
<feature type="chain" id="PRO_5039082543" evidence="1">
    <location>
        <begin position="21"/>
        <end position="404"/>
    </location>
</feature>
<keyword evidence="1" id="KW-0732">Signal</keyword>
<dbReference type="STRING" id="1120996.SAMN02746066_01769"/>
<name>A0A1M7IBN8_9FIRM</name>
<dbReference type="AlphaFoldDB" id="A0A1M7IBN8"/>
<protein>
    <submittedName>
        <fullName evidence="2">Uncharacterized protein</fullName>
    </submittedName>
</protein>
<dbReference type="InterPro" id="IPR028994">
    <property type="entry name" value="Integrin_alpha_N"/>
</dbReference>
<feature type="signal peptide" evidence="1">
    <location>
        <begin position="1"/>
        <end position="20"/>
    </location>
</feature>
<gene>
    <name evidence="2" type="ORF">SAMN02746066_01769</name>
</gene>
<dbReference type="Proteomes" id="UP000184038">
    <property type="component" value="Unassembled WGS sequence"/>
</dbReference>
<accession>A0A1M7IBN8</accession>
<organism evidence="2 3">
    <name type="scientific">Anaerosporobacter mobilis DSM 15930</name>
    <dbReference type="NCBI Taxonomy" id="1120996"/>
    <lineage>
        <taxon>Bacteria</taxon>
        <taxon>Bacillati</taxon>
        <taxon>Bacillota</taxon>
        <taxon>Clostridia</taxon>
        <taxon>Lachnospirales</taxon>
        <taxon>Lachnospiraceae</taxon>
        <taxon>Anaerosporobacter</taxon>
    </lineage>
</organism>
<dbReference type="RefSeq" id="WP_073286198.1">
    <property type="nucleotide sequence ID" value="NZ_FRCP01000009.1"/>
</dbReference>
<evidence type="ECO:0000256" key="1">
    <source>
        <dbReference type="SAM" id="SignalP"/>
    </source>
</evidence>
<reference evidence="2 3" key="1">
    <citation type="submission" date="2016-11" db="EMBL/GenBank/DDBJ databases">
        <authorList>
            <person name="Jaros S."/>
            <person name="Januszkiewicz K."/>
            <person name="Wedrychowicz H."/>
        </authorList>
    </citation>
    <scope>NUCLEOTIDE SEQUENCE [LARGE SCALE GENOMIC DNA]</scope>
    <source>
        <strain evidence="2 3">DSM 15930</strain>
    </source>
</reference>
<dbReference type="SUPFAM" id="SSF69318">
    <property type="entry name" value="Integrin alpha N-terminal domain"/>
    <property type="match status" value="1"/>
</dbReference>
<evidence type="ECO:0000313" key="2">
    <source>
        <dbReference type="EMBL" id="SHM37998.1"/>
    </source>
</evidence>
<evidence type="ECO:0000313" key="3">
    <source>
        <dbReference type="Proteomes" id="UP000184038"/>
    </source>
</evidence>
<dbReference type="EMBL" id="FRCP01000009">
    <property type="protein sequence ID" value="SHM37998.1"/>
    <property type="molecule type" value="Genomic_DNA"/>
</dbReference>